<dbReference type="Pfam" id="PF03796">
    <property type="entry name" value="DnaB_C"/>
    <property type="match status" value="1"/>
</dbReference>
<dbReference type="InterPro" id="IPR007694">
    <property type="entry name" value="DNA_helicase_DnaB-like_C"/>
</dbReference>
<sequence length="149" mass="17332">PENCSTEFIGSILETYKEQGILFDLVIVDYLDLMKCDEKAWSEQDEQGKIARALKSLSMKWYVPVWSPTQANIKSEDASRFVLGDMGYSQKKNHVADMVIGLLLTEEDKQNMDTMTLQICKWRDGKKDVFVKLYPDMDRMRVHIEDIKE</sequence>
<feature type="non-terminal residue" evidence="2">
    <location>
        <position position="1"/>
    </location>
</feature>
<protein>
    <recommendedName>
        <fullName evidence="1">SF4 helicase domain-containing protein</fullName>
    </recommendedName>
</protein>
<accession>X0VF26</accession>
<comment type="caution">
    <text evidence="2">The sequence shown here is derived from an EMBL/GenBank/DDBJ whole genome shotgun (WGS) entry which is preliminary data.</text>
</comment>
<proteinExistence type="predicted"/>
<dbReference type="AlphaFoldDB" id="X0VF26"/>
<feature type="domain" description="SF4 helicase" evidence="1">
    <location>
        <begin position="17"/>
        <end position="128"/>
    </location>
</feature>
<organism evidence="2">
    <name type="scientific">marine sediment metagenome</name>
    <dbReference type="NCBI Taxonomy" id="412755"/>
    <lineage>
        <taxon>unclassified sequences</taxon>
        <taxon>metagenomes</taxon>
        <taxon>ecological metagenomes</taxon>
    </lineage>
</organism>
<dbReference type="GO" id="GO:0005524">
    <property type="term" value="F:ATP binding"/>
    <property type="evidence" value="ECO:0007669"/>
    <property type="project" value="InterPro"/>
</dbReference>
<evidence type="ECO:0000259" key="1">
    <source>
        <dbReference type="Pfam" id="PF03796"/>
    </source>
</evidence>
<evidence type="ECO:0000313" key="2">
    <source>
        <dbReference type="EMBL" id="GAG11053.1"/>
    </source>
</evidence>
<reference evidence="2" key="1">
    <citation type="journal article" date="2014" name="Front. Microbiol.">
        <title>High frequency of phylogenetically diverse reductive dehalogenase-homologous genes in deep subseafloor sedimentary metagenomes.</title>
        <authorList>
            <person name="Kawai M."/>
            <person name="Futagami T."/>
            <person name="Toyoda A."/>
            <person name="Takaki Y."/>
            <person name="Nishi S."/>
            <person name="Hori S."/>
            <person name="Arai W."/>
            <person name="Tsubouchi T."/>
            <person name="Morono Y."/>
            <person name="Uchiyama I."/>
            <person name="Ito T."/>
            <person name="Fujiyama A."/>
            <person name="Inagaki F."/>
            <person name="Takami H."/>
        </authorList>
    </citation>
    <scope>NUCLEOTIDE SEQUENCE</scope>
    <source>
        <strain evidence="2">Expedition CK06-06</strain>
    </source>
</reference>
<gene>
    <name evidence="2" type="ORF">S01H1_42982</name>
</gene>
<dbReference type="GO" id="GO:0003678">
    <property type="term" value="F:DNA helicase activity"/>
    <property type="evidence" value="ECO:0007669"/>
    <property type="project" value="InterPro"/>
</dbReference>
<dbReference type="GO" id="GO:0006260">
    <property type="term" value="P:DNA replication"/>
    <property type="evidence" value="ECO:0007669"/>
    <property type="project" value="InterPro"/>
</dbReference>
<dbReference type="InterPro" id="IPR027417">
    <property type="entry name" value="P-loop_NTPase"/>
</dbReference>
<name>X0VF26_9ZZZZ</name>
<dbReference type="Gene3D" id="3.40.50.300">
    <property type="entry name" value="P-loop containing nucleotide triphosphate hydrolases"/>
    <property type="match status" value="1"/>
</dbReference>
<dbReference type="EMBL" id="BARS01027357">
    <property type="protein sequence ID" value="GAG11053.1"/>
    <property type="molecule type" value="Genomic_DNA"/>
</dbReference>